<evidence type="ECO:0000313" key="8">
    <source>
        <dbReference type="Proteomes" id="UP000291591"/>
    </source>
</evidence>
<dbReference type="GO" id="GO:0016020">
    <property type="term" value="C:membrane"/>
    <property type="evidence" value="ECO:0007669"/>
    <property type="project" value="UniProtKB-SubCell"/>
</dbReference>
<accession>A0A4V2FQI1</accession>
<dbReference type="InterPro" id="IPR035952">
    <property type="entry name" value="Rhomboid-like_sf"/>
</dbReference>
<evidence type="ECO:0000256" key="4">
    <source>
        <dbReference type="ARBA" id="ARBA00023136"/>
    </source>
</evidence>
<dbReference type="AlphaFoldDB" id="A0A4V2FQI1"/>
<dbReference type="GO" id="GO:0004252">
    <property type="term" value="F:serine-type endopeptidase activity"/>
    <property type="evidence" value="ECO:0007669"/>
    <property type="project" value="InterPro"/>
</dbReference>
<protein>
    <submittedName>
        <fullName evidence="7">Rhomboid family protein</fullName>
    </submittedName>
</protein>
<keyword evidence="4 5" id="KW-0472">Membrane</keyword>
<reference evidence="7 8" key="1">
    <citation type="submission" date="2019-02" db="EMBL/GenBank/DDBJ databases">
        <title>Sequencing the genomes of 1000 actinobacteria strains.</title>
        <authorList>
            <person name="Klenk H.-P."/>
        </authorList>
    </citation>
    <scope>NUCLEOTIDE SEQUENCE [LARGE SCALE GENOMIC DNA]</scope>
    <source>
        <strain evidence="7 8">DSM 45779</strain>
    </source>
</reference>
<dbReference type="PANTHER" id="PTHR43731">
    <property type="entry name" value="RHOMBOID PROTEASE"/>
    <property type="match status" value="1"/>
</dbReference>
<keyword evidence="8" id="KW-1185">Reference proteome</keyword>
<dbReference type="SUPFAM" id="SSF144091">
    <property type="entry name" value="Rhomboid-like"/>
    <property type="match status" value="1"/>
</dbReference>
<dbReference type="Gene3D" id="1.20.1540.10">
    <property type="entry name" value="Rhomboid-like"/>
    <property type="match status" value="1"/>
</dbReference>
<dbReference type="Pfam" id="PF01694">
    <property type="entry name" value="Rhomboid"/>
    <property type="match status" value="1"/>
</dbReference>
<sequence length="201" mass="21023">MLPPSPRTAAAIMLLFTAFLYLAEVVDQASGNALDYAGVIVPRSVDGLTGIITAPLLHGSWDHLISNTLPFLVFGFLAMAGGTAQWFMVTALIWVTSGIGVWLISPAPVLGVSGVIFGWFLFLLARGFFARSLRQILVAVVLFAIYGGILWGVLPSNPMVSWQAHLFGALGGLLAASIVAKADRRVAGPPPPVLNGGGLGA</sequence>
<feature type="transmembrane region" description="Helical" evidence="5">
    <location>
        <begin position="69"/>
        <end position="95"/>
    </location>
</feature>
<feature type="domain" description="Peptidase S54 rhomboid" evidence="6">
    <location>
        <begin position="49"/>
        <end position="180"/>
    </location>
</feature>
<evidence type="ECO:0000256" key="5">
    <source>
        <dbReference type="SAM" id="Phobius"/>
    </source>
</evidence>
<dbReference type="Proteomes" id="UP000291591">
    <property type="component" value="Unassembled WGS sequence"/>
</dbReference>
<name>A0A4V2FQI1_PSEST</name>
<evidence type="ECO:0000313" key="7">
    <source>
        <dbReference type="EMBL" id="RZT84330.1"/>
    </source>
</evidence>
<feature type="transmembrane region" description="Helical" evidence="5">
    <location>
        <begin position="101"/>
        <end position="124"/>
    </location>
</feature>
<keyword evidence="3 5" id="KW-1133">Transmembrane helix</keyword>
<evidence type="ECO:0000256" key="1">
    <source>
        <dbReference type="ARBA" id="ARBA00004141"/>
    </source>
</evidence>
<comment type="caution">
    <text evidence="7">The sequence shown here is derived from an EMBL/GenBank/DDBJ whole genome shotgun (WGS) entry which is preliminary data.</text>
</comment>
<evidence type="ECO:0000256" key="2">
    <source>
        <dbReference type="ARBA" id="ARBA00022692"/>
    </source>
</evidence>
<evidence type="ECO:0000256" key="3">
    <source>
        <dbReference type="ARBA" id="ARBA00022989"/>
    </source>
</evidence>
<feature type="transmembrane region" description="Helical" evidence="5">
    <location>
        <begin position="160"/>
        <end position="180"/>
    </location>
</feature>
<dbReference type="InterPro" id="IPR022764">
    <property type="entry name" value="Peptidase_S54_rhomboid_dom"/>
</dbReference>
<keyword evidence="2 5" id="KW-0812">Transmembrane</keyword>
<evidence type="ECO:0000259" key="6">
    <source>
        <dbReference type="Pfam" id="PF01694"/>
    </source>
</evidence>
<dbReference type="EMBL" id="SHKL01000001">
    <property type="protein sequence ID" value="RZT84330.1"/>
    <property type="molecule type" value="Genomic_DNA"/>
</dbReference>
<organism evidence="7 8">
    <name type="scientific">Pseudonocardia sediminis</name>
    <dbReference type="NCBI Taxonomy" id="1397368"/>
    <lineage>
        <taxon>Bacteria</taxon>
        <taxon>Bacillati</taxon>
        <taxon>Actinomycetota</taxon>
        <taxon>Actinomycetes</taxon>
        <taxon>Pseudonocardiales</taxon>
        <taxon>Pseudonocardiaceae</taxon>
        <taxon>Pseudonocardia</taxon>
    </lineage>
</organism>
<proteinExistence type="predicted"/>
<dbReference type="PANTHER" id="PTHR43731:SF9">
    <property type="entry name" value="SLR1461 PROTEIN"/>
    <property type="match status" value="1"/>
</dbReference>
<dbReference type="InterPro" id="IPR050925">
    <property type="entry name" value="Rhomboid_protease_S54"/>
</dbReference>
<gene>
    <name evidence="7" type="ORF">EV383_1168</name>
</gene>
<feature type="transmembrane region" description="Helical" evidence="5">
    <location>
        <begin position="136"/>
        <end position="154"/>
    </location>
</feature>
<comment type="subcellular location">
    <subcellularLocation>
        <location evidence="1">Membrane</location>
        <topology evidence="1">Multi-pass membrane protein</topology>
    </subcellularLocation>
</comment>